<evidence type="ECO:0000256" key="7">
    <source>
        <dbReference type="RuleBase" id="RU003832"/>
    </source>
</evidence>
<dbReference type="FunFam" id="1.10.238.10:FF:000178">
    <property type="entry name" value="Calmodulin-2 A"/>
    <property type="match status" value="1"/>
</dbReference>
<keyword evidence="4 7" id="KW-0808">Transferase</keyword>
<dbReference type="PROSITE" id="PS50222">
    <property type="entry name" value="EF_HAND_2"/>
    <property type="match status" value="3"/>
</dbReference>
<dbReference type="OrthoDB" id="512473at2759"/>
<dbReference type="GO" id="GO:0005509">
    <property type="term" value="F:calcium ion binding"/>
    <property type="evidence" value="ECO:0007669"/>
    <property type="project" value="InterPro"/>
</dbReference>
<feature type="domain" description="EF-hand" evidence="8">
    <location>
        <begin position="114"/>
        <end position="149"/>
    </location>
</feature>
<sequence length="973" mass="111121">MPLGSMRGFVSVKWGSGAQPKDSLETHIGSLIMAVAHLTPQQLAEIKDAFSLFDEDGSGTITTKEIGSVMQSLGQTASEAEIEEMVKEFDEDGNGEIDFNEFLEMMASRVMQAGSEDVTLEIFGVFDEDQKGYITQADVLRVMKRLGEPAQEAQDLFAAADVNGDGSIDYGEFAPQEVEVDSQGGRVPLKRPTMIPRVRNVFMLCLILFACLFLLEVVPSHFRQEESKVVLMFETPVTPKIITEDLQDDVTVGRQLDWINPYDKHFSPRKGEEDLALVGNPDAVGAAAQLIKGKKLNIGWLAPRTGYNQRTNEDCIVQCVLSYNNTGEGVKNLDAIFNPLEVNRQSVKPDQVWIAFSLEADGTWWDNHWTTTRYDEVGHRFDIVSNFHFSSDEKIRSLRRERRKFLHHTWNYLIYASWESFIKMDAPEDSYSEVMMSAMISNARDTSKRASYLSQLMSEGISTHSFGQVLNNANESMYPDCESAGSWYWPRKVCIMRKYKFHFAAENTFQESYVTEKFWLTLEVGVVPIVFGAPNAHLFCPNEYPCAIFAKDYKTPRHLADYMKKVYNDEKLYKSYLEWRKHPPSRQFLSIMRAGHQQSTLCSLCQQVAVLQAFRRKELTEERVFSITQMLIADRLLIVSTVSDLRGHADASHDARPSALLRVRIVDLTAFRLEDTSRQDEMSFFSDISTSMLQFMAMEADPIQPIEPNIKSTDRFFNHMMLSGGSPLLRVKVTTPIIKDEQRQDIVQPIDRSILKKADTLLAQKKVEDAKMLLENASQHTNDPELSWRLSKTYFDLSETKPEDNQWRQQWLQKGREVASSALEEHPEHQALHKWMAFNTSGLTPLQPRDEKIKSAFDVKKHAEEAARLNPLDADVHYLLGRWKYNVASVGWMERMAAKLPQTDYREALQDLQKAERLNGSMLRNNIFLGDTFLALSDRGEAKRCYEKALSLPTSNEMDKKMRQEVETKLKSL</sequence>
<name>A0A2P6NK97_9EUKA</name>
<dbReference type="Pfam" id="PF00852">
    <property type="entry name" value="Glyco_transf_10"/>
    <property type="match status" value="1"/>
</dbReference>
<dbReference type="PANTHER" id="PTHR11929:SF194">
    <property type="entry name" value="ALPHA-(1,3)-FUCOSYLTRANSFERASE 10"/>
    <property type="match status" value="1"/>
</dbReference>
<dbReference type="GO" id="GO:0032580">
    <property type="term" value="C:Golgi cisterna membrane"/>
    <property type="evidence" value="ECO:0007669"/>
    <property type="project" value="UniProtKB-SubCell"/>
</dbReference>
<feature type="domain" description="EF-hand" evidence="8">
    <location>
        <begin position="41"/>
        <end position="76"/>
    </location>
</feature>
<evidence type="ECO:0000256" key="1">
    <source>
        <dbReference type="ARBA" id="ARBA00004922"/>
    </source>
</evidence>
<dbReference type="Proteomes" id="UP000241769">
    <property type="component" value="Unassembled WGS sequence"/>
</dbReference>
<keyword evidence="10" id="KW-1185">Reference proteome</keyword>
<evidence type="ECO:0000256" key="2">
    <source>
        <dbReference type="ARBA" id="ARBA00008919"/>
    </source>
</evidence>
<dbReference type="SUPFAM" id="SSF47473">
    <property type="entry name" value="EF-hand"/>
    <property type="match status" value="1"/>
</dbReference>
<dbReference type="SUPFAM" id="SSF48452">
    <property type="entry name" value="TPR-like"/>
    <property type="match status" value="1"/>
</dbReference>
<dbReference type="EMBL" id="MDYQ01000064">
    <property type="protein sequence ID" value="PRP84383.1"/>
    <property type="molecule type" value="Genomic_DNA"/>
</dbReference>
<accession>A0A2P6NK97</accession>
<dbReference type="SMART" id="SM00054">
    <property type="entry name" value="EFh"/>
    <property type="match status" value="4"/>
</dbReference>
<comment type="subcellular location">
    <subcellularLocation>
        <location evidence="7">Golgi apparatus</location>
        <location evidence="7">Golgi stack membrane</location>
        <topology evidence="7">Single-pass type II membrane protein</topology>
    </subcellularLocation>
</comment>
<keyword evidence="3 7" id="KW-0328">Glycosyltransferase</keyword>
<dbReference type="SUPFAM" id="SSF53756">
    <property type="entry name" value="UDP-Glycosyltransferase/glycogen phosphorylase"/>
    <property type="match status" value="1"/>
</dbReference>
<comment type="pathway">
    <text evidence="1">Protein modification; protein glycosylation.</text>
</comment>
<dbReference type="EC" id="2.4.1.-" evidence="7"/>
<reference evidence="9 10" key="1">
    <citation type="journal article" date="2018" name="Genome Biol. Evol.">
        <title>Multiple Roots of Fruiting Body Formation in Amoebozoa.</title>
        <authorList>
            <person name="Hillmann F."/>
            <person name="Forbes G."/>
            <person name="Novohradska S."/>
            <person name="Ferling I."/>
            <person name="Riege K."/>
            <person name="Groth M."/>
            <person name="Westermann M."/>
            <person name="Marz M."/>
            <person name="Spaller T."/>
            <person name="Winckler T."/>
            <person name="Schaap P."/>
            <person name="Glockner G."/>
        </authorList>
    </citation>
    <scope>NUCLEOTIDE SEQUENCE [LARGE SCALE GENOMIC DNA]</scope>
    <source>
        <strain evidence="9 10">Jena</strain>
    </source>
</reference>
<dbReference type="InterPro" id="IPR001503">
    <property type="entry name" value="Glyco_trans_10"/>
</dbReference>
<evidence type="ECO:0000256" key="4">
    <source>
        <dbReference type="ARBA" id="ARBA00022679"/>
    </source>
</evidence>
<organism evidence="9 10">
    <name type="scientific">Planoprotostelium fungivorum</name>
    <dbReference type="NCBI Taxonomy" id="1890364"/>
    <lineage>
        <taxon>Eukaryota</taxon>
        <taxon>Amoebozoa</taxon>
        <taxon>Evosea</taxon>
        <taxon>Variosea</taxon>
        <taxon>Cavosteliida</taxon>
        <taxon>Cavosteliaceae</taxon>
        <taxon>Planoprotostelium</taxon>
    </lineage>
</organism>
<dbReference type="InterPro" id="IPR002048">
    <property type="entry name" value="EF_hand_dom"/>
</dbReference>
<evidence type="ECO:0000256" key="3">
    <source>
        <dbReference type="ARBA" id="ARBA00022676"/>
    </source>
</evidence>
<evidence type="ECO:0000259" key="8">
    <source>
        <dbReference type="PROSITE" id="PS50222"/>
    </source>
</evidence>
<dbReference type="InterPro" id="IPR038577">
    <property type="entry name" value="GT10-like_C_sf"/>
</dbReference>
<dbReference type="InParanoid" id="A0A2P6NK97"/>
<keyword evidence="7" id="KW-1133">Transmembrane helix</keyword>
<dbReference type="GO" id="GO:0046920">
    <property type="term" value="F:alpha-(1-&gt;3)-fucosyltransferase activity"/>
    <property type="evidence" value="ECO:0007669"/>
    <property type="project" value="TreeGrafter"/>
</dbReference>
<dbReference type="InterPro" id="IPR018247">
    <property type="entry name" value="EF_Hand_1_Ca_BS"/>
</dbReference>
<proteinExistence type="inferred from homology"/>
<dbReference type="AlphaFoldDB" id="A0A2P6NK97"/>
<dbReference type="UniPathway" id="UPA00378"/>
<dbReference type="PROSITE" id="PS00018">
    <property type="entry name" value="EF_HAND_1"/>
    <property type="match status" value="3"/>
</dbReference>
<dbReference type="Gene3D" id="3.40.50.11660">
    <property type="entry name" value="Glycosyl transferase family 10, C-terminal domain"/>
    <property type="match status" value="1"/>
</dbReference>
<dbReference type="InterPro" id="IPR011992">
    <property type="entry name" value="EF-hand-dom_pair"/>
</dbReference>
<feature type="transmembrane region" description="Helical" evidence="7">
    <location>
        <begin position="201"/>
        <end position="222"/>
    </location>
</feature>
<dbReference type="PANTHER" id="PTHR11929">
    <property type="entry name" value="ALPHA- 1,3 -FUCOSYLTRANSFERASE"/>
    <property type="match status" value="1"/>
</dbReference>
<protein>
    <recommendedName>
        <fullName evidence="7">Fucosyltransferase</fullName>
        <ecNumber evidence="7">2.4.1.-</ecNumber>
    </recommendedName>
</protein>
<keyword evidence="7" id="KW-0812">Transmembrane</keyword>
<evidence type="ECO:0000256" key="5">
    <source>
        <dbReference type="ARBA" id="ARBA00022737"/>
    </source>
</evidence>
<keyword evidence="7" id="KW-0333">Golgi apparatus</keyword>
<feature type="domain" description="EF-hand" evidence="8">
    <location>
        <begin position="77"/>
        <end position="112"/>
    </location>
</feature>
<dbReference type="Pfam" id="PF21033">
    <property type="entry name" value="RMD1-3"/>
    <property type="match status" value="1"/>
</dbReference>
<evidence type="ECO:0000256" key="6">
    <source>
        <dbReference type="ARBA" id="ARBA00022837"/>
    </source>
</evidence>
<dbReference type="Gene3D" id="1.10.238.10">
    <property type="entry name" value="EF-hand"/>
    <property type="match status" value="2"/>
</dbReference>
<dbReference type="Pfam" id="PF13499">
    <property type="entry name" value="EF-hand_7"/>
    <property type="match status" value="2"/>
</dbReference>
<gene>
    <name evidence="9" type="ORF">PROFUN_08248</name>
</gene>
<dbReference type="Gene3D" id="1.25.40.10">
    <property type="entry name" value="Tetratricopeptide repeat domain"/>
    <property type="match status" value="1"/>
</dbReference>
<evidence type="ECO:0000313" key="9">
    <source>
        <dbReference type="EMBL" id="PRP84383.1"/>
    </source>
</evidence>
<keyword evidence="5" id="KW-0677">Repeat</keyword>
<comment type="caution">
    <text evidence="9">The sequence shown here is derived from an EMBL/GenBank/DDBJ whole genome shotgun (WGS) entry which is preliminary data.</text>
</comment>
<dbReference type="InterPro" id="IPR011990">
    <property type="entry name" value="TPR-like_helical_dom_sf"/>
</dbReference>
<dbReference type="InterPro" id="IPR049039">
    <property type="entry name" value="RMD1-3_a_helical_rpt"/>
</dbReference>
<comment type="similarity">
    <text evidence="2 7">Belongs to the glycosyltransferase 10 family.</text>
</comment>
<keyword evidence="6" id="KW-0106">Calcium</keyword>
<dbReference type="STRING" id="1890364.A0A2P6NK97"/>
<evidence type="ECO:0000313" key="10">
    <source>
        <dbReference type="Proteomes" id="UP000241769"/>
    </source>
</evidence>
<dbReference type="InterPro" id="IPR055270">
    <property type="entry name" value="Glyco_tran_10_C"/>
</dbReference>
<keyword evidence="7" id="KW-0472">Membrane</keyword>
<dbReference type="CDD" id="cd00051">
    <property type="entry name" value="EFh"/>
    <property type="match status" value="1"/>
</dbReference>